<keyword evidence="5" id="KW-0028">Amino-acid biosynthesis</keyword>
<dbReference type="SUPFAM" id="SSF51161">
    <property type="entry name" value="Trimeric LpxA-like enzymes"/>
    <property type="match status" value="1"/>
</dbReference>
<keyword evidence="6 11" id="KW-0808">Transferase</keyword>
<dbReference type="UniPathway" id="UPA00136">
    <property type="reaction ID" value="UER00199"/>
</dbReference>
<dbReference type="SMART" id="SM00971">
    <property type="entry name" value="SATase_N"/>
    <property type="match status" value="1"/>
</dbReference>
<evidence type="ECO:0000256" key="5">
    <source>
        <dbReference type="ARBA" id="ARBA00022605"/>
    </source>
</evidence>
<dbReference type="EC" id="2.3.1.30" evidence="3"/>
<dbReference type="Proteomes" id="UP000218288">
    <property type="component" value="Chromosome"/>
</dbReference>
<dbReference type="InterPro" id="IPR005881">
    <property type="entry name" value="Ser_O-AcTrfase"/>
</dbReference>
<dbReference type="EMBL" id="AP014809">
    <property type="protein sequence ID" value="BAU90195.1"/>
    <property type="molecule type" value="Genomic_DNA"/>
</dbReference>
<evidence type="ECO:0000256" key="8">
    <source>
        <dbReference type="ARBA" id="ARBA00049486"/>
    </source>
</evidence>
<sequence>MTAHITAQPATQVTTPVTTHAAIPPPFPPPLRTTSRSTREADVWSELRAEAEAALIEEPLYAGIVQATVLDQRNLAQALAHRLAHRLGDGDLSRLAMRDLCLSAFEADPHAGAHAVRDLIAIRERDPTCRRYLDPFLFYKGFAALEAYRVAHWLWHQGRATLALHVQSRISEVFGCDIHPAARIGSGVFIDHATGVVIGETTVIADDVSILQSVTLGGNGKESGDRHPKIARGVLLSVGAKVLGNIRVGEGAKVAAAAVVLHEVPPHTTVAGVPARVVSRIAPDEAPALSMDQSFGFGDGI</sequence>
<evidence type="ECO:0000256" key="1">
    <source>
        <dbReference type="ARBA" id="ARBA00004876"/>
    </source>
</evidence>
<comment type="pathway">
    <text evidence="1">Amino-acid biosynthesis; L-cysteine biosynthesis; L-cysteine from L-serine: step 1/2.</text>
</comment>
<evidence type="ECO:0000256" key="2">
    <source>
        <dbReference type="ARBA" id="ARBA00007274"/>
    </source>
</evidence>
<evidence type="ECO:0000256" key="3">
    <source>
        <dbReference type="ARBA" id="ARBA00013266"/>
    </source>
</evidence>
<reference evidence="11 12" key="1">
    <citation type="journal article" date="2016" name="Genome Announc.">
        <title>Complete Genome Sequence of Methylobacterium populi P-1M, Isolated from Pink-Pigmented Household Biofilm.</title>
        <authorList>
            <person name="Morohoshi T."/>
            <person name="Ikeda T."/>
        </authorList>
    </citation>
    <scope>NUCLEOTIDE SEQUENCE [LARGE SCALE GENOMIC DNA]</scope>
    <source>
        <strain evidence="11 12">P-1M</strain>
    </source>
</reference>
<evidence type="ECO:0000313" key="11">
    <source>
        <dbReference type="EMBL" id="BAU90195.1"/>
    </source>
</evidence>
<evidence type="ECO:0000256" key="7">
    <source>
        <dbReference type="ARBA" id="ARBA00023315"/>
    </source>
</evidence>
<dbReference type="Pfam" id="PF06426">
    <property type="entry name" value="SATase_N"/>
    <property type="match status" value="1"/>
</dbReference>
<name>A0A160PCY1_9HYPH</name>
<dbReference type="RefSeq" id="WP_244573512.1">
    <property type="nucleotide sequence ID" value="NZ_AP014809.1"/>
</dbReference>
<dbReference type="InterPro" id="IPR011004">
    <property type="entry name" value="Trimer_LpxA-like_sf"/>
</dbReference>
<accession>A0A160PCY1</accession>
<dbReference type="NCBIfam" id="TIGR01172">
    <property type="entry name" value="cysE"/>
    <property type="match status" value="1"/>
</dbReference>
<evidence type="ECO:0000256" key="4">
    <source>
        <dbReference type="ARBA" id="ARBA00018522"/>
    </source>
</evidence>
<dbReference type="Gene3D" id="1.10.3130.10">
    <property type="entry name" value="serine acetyltransferase, domain 1"/>
    <property type="match status" value="1"/>
</dbReference>
<dbReference type="NCBIfam" id="NF041874">
    <property type="entry name" value="EPS_EpsC"/>
    <property type="match status" value="1"/>
</dbReference>
<dbReference type="PANTHER" id="PTHR42811">
    <property type="entry name" value="SERINE ACETYLTRANSFERASE"/>
    <property type="match status" value="1"/>
</dbReference>
<feature type="domain" description="Serine acetyltransferase N-terminal" evidence="10">
    <location>
        <begin position="43"/>
        <end position="147"/>
    </location>
</feature>
<dbReference type="GO" id="GO:0005737">
    <property type="term" value="C:cytoplasm"/>
    <property type="evidence" value="ECO:0007669"/>
    <property type="project" value="InterPro"/>
</dbReference>
<evidence type="ECO:0000313" key="12">
    <source>
        <dbReference type="Proteomes" id="UP000218288"/>
    </source>
</evidence>
<comment type="similarity">
    <text evidence="2">Belongs to the transferase hexapeptide repeat family.</text>
</comment>
<dbReference type="GO" id="GO:0006535">
    <property type="term" value="P:cysteine biosynthetic process from serine"/>
    <property type="evidence" value="ECO:0007669"/>
    <property type="project" value="InterPro"/>
</dbReference>
<dbReference type="InterPro" id="IPR010493">
    <property type="entry name" value="Ser_AcTrfase_N"/>
</dbReference>
<organism evidence="11 12">
    <name type="scientific">Methylorubrum populi</name>
    <dbReference type="NCBI Taxonomy" id="223967"/>
    <lineage>
        <taxon>Bacteria</taxon>
        <taxon>Pseudomonadati</taxon>
        <taxon>Pseudomonadota</taxon>
        <taxon>Alphaproteobacteria</taxon>
        <taxon>Hyphomicrobiales</taxon>
        <taxon>Methylobacteriaceae</taxon>
        <taxon>Methylorubrum</taxon>
    </lineage>
</organism>
<dbReference type="InterPro" id="IPR053376">
    <property type="entry name" value="Serine_acetyltransferase"/>
</dbReference>
<comment type="catalytic activity">
    <reaction evidence="8">
        <text>L-serine + acetyl-CoA = O-acetyl-L-serine + CoA</text>
        <dbReference type="Rhea" id="RHEA:24560"/>
        <dbReference type="ChEBI" id="CHEBI:33384"/>
        <dbReference type="ChEBI" id="CHEBI:57287"/>
        <dbReference type="ChEBI" id="CHEBI:57288"/>
        <dbReference type="ChEBI" id="CHEBI:58340"/>
        <dbReference type="EC" id="2.3.1.30"/>
    </reaction>
</comment>
<dbReference type="GO" id="GO:0009001">
    <property type="term" value="F:serine O-acetyltransferase activity"/>
    <property type="evidence" value="ECO:0007669"/>
    <property type="project" value="UniProtKB-EC"/>
</dbReference>
<evidence type="ECO:0000259" key="10">
    <source>
        <dbReference type="SMART" id="SM00971"/>
    </source>
</evidence>
<dbReference type="CDD" id="cd03354">
    <property type="entry name" value="LbH_SAT"/>
    <property type="match status" value="1"/>
</dbReference>
<dbReference type="FunFam" id="2.160.10.10:FF:000002">
    <property type="entry name" value="Serine acetyltransferase"/>
    <property type="match status" value="1"/>
</dbReference>
<proteinExistence type="inferred from homology"/>
<protein>
    <recommendedName>
        <fullName evidence="4">Serine acetyltransferase</fullName>
        <ecNumber evidence="3">2.3.1.30</ecNumber>
    </recommendedName>
</protein>
<dbReference type="Gene3D" id="2.160.10.10">
    <property type="entry name" value="Hexapeptide repeat proteins"/>
    <property type="match status" value="1"/>
</dbReference>
<feature type="region of interest" description="Disordered" evidence="9">
    <location>
        <begin position="1"/>
        <end position="37"/>
    </location>
</feature>
<keyword evidence="7" id="KW-0012">Acyltransferase</keyword>
<dbReference type="InterPro" id="IPR045304">
    <property type="entry name" value="LbH_SAT"/>
</dbReference>
<dbReference type="AlphaFoldDB" id="A0A160PCY1"/>
<evidence type="ECO:0000256" key="9">
    <source>
        <dbReference type="SAM" id="MobiDB-lite"/>
    </source>
</evidence>
<gene>
    <name evidence="11" type="ORF">MPPM_1590</name>
</gene>
<feature type="compositionally biased region" description="Low complexity" evidence="9">
    <location>
        <begin position="1"/>
        <end position="19"/>
    </location>
</feature>
<evidence type="ECO:0000256" key="6">
    <source>
        <dbReference type="ARBA" id="ARBA00022679"/>
    </source>
</evidence>
<dbReference type="InterPro" id="IPR042122">
    <property type="entry name" value="Ser_AcTrfase_N_sf"/>
</dbReference>